<proteinExistence type="predicted"/>
<protein>
    <submittedName>
        <fullName evidence="1">Uncharacterized protein</fullName>
    </submittedName>
</protein>
<sequence>MATITMATVIMTAISTVVVVHRSPTQYRCRRLQRRRNSAALGAFMNGAEQDVVSADVVNVVNVVNVVDLVDLVDDFTAVAGPRMYVRSLPQPCGRTNALR</sequence>
<name>A0A8I0P9C1_9ACTN</name>
<evidence type="ECO:0000313" key="2">
    <source>
        <dbReference type="Proteomes" id="UP000629287"/>
    </source>
</evidence>
<keyword evidence="2" id="KW-1185">Reference proteome</keyword>
<accession>A0A8I0P9C1</accession>
<gene>
    <name evidence="1" type="ORF">H4687_005628</name>
</gene>
<evidence type="ECO:0000313" key="1">
    <source>
        <dbReference type="EMBL" id="MBE1599499.1"/>
    </source>
</evidence>
<dbReference type="EMBL" id="JADBGF010000001">
    <property type="protein sequence ID" value="MBE1599499.1"/>
    <property type="molecule type" value="Genomic_DNA"/>
</dbReference>
<dbReference type="Proteomes" id="UP000629287">
    <property type="component" value="Unassembled WGS sequence"/>
</dbReference>
<organism evidence="1 2">
    <name type="scientific">Streptomyces stelliscabiei</name>
    <dbReference type="NCBI Taxonomy" id="146820"/>
    <lineage>
        <taxon>Bacteria</taxon>
        <taxon>Bacillati</taxon>
        <taxon>Actinomycetota</taxon>
        <taxon>Actinomycetes</taxon>
        <taxon>Kitasatosporales</taxon>
        <taxon>Streptomycetaceae</taxon>
        <taxon>Streptomyces</taxon>
    </lineage>
</organism>
<comment type="caution">
    <text evidence="1">The sequence shown here is derived from an EMBL/GenBank/DDBJ whole genome shotgun (WGS) entry which is preliminary data.</text>
</comment>
<dbReference type="RefSeq" id="WP_159026155.1">
    <property type="nucleotide sequence ID" value="NZ_JADBGF010000001.1"/>
</dbReference>
<dbReference type="AlphaFoldDB" id="A0A8I0P9C1"/>
<dbReference type="GeneID" id="86830187"/>
<reference evidence="1 2" key="1">
    <citation type="submission" date="2020-10" db="EMBL/GenBank/DDBJ databases">
        <title>Sequencing the genomes of 1000 actinobacteria strains.</title>
        <authorList>
            <person name="Klenk H.-P."/>
        </authorList>
    </citation>
    <scope>NUCLEOTIDE SEQUENCE [LARGE SCALE GENOMIC DNA]</scope>
    <source>
        <strain evidence="1 2">DSM 41803</strain>
    </source>
</reference>